<organism evidence="2 3">
    <name type="scientific">Bombyx mori</name>
    <name type="common">Silk moth</name>
    <dbReference type="NCBI Taxonomy" id="7091"/>
    <lineage>
        <taxon>Eukaryota</taxon>
        <taxon>Metazoa</taxon>
        <taxon>Ecdysozoa</taxon>
        <taxon>Arthropoda</taxon>
        <taxon>Hexapoda</taxon>
        <taxon>Insecta</taxon>
        <taxon>Pterygota</taxon>
        <taxon>Neoptera</taxon>
        <taxon>Endopterygota</taxon>
        <taxon>Lepidoptera</taxon>
        <taxon>Glossata</taxon>
        <taxon>Ditrysia</taxon>
        <taxon>Bombycoidea</taxon>
        <taxon>Bombycidae</taxon>
        <taxon>Bombycinae</taxon>
        <taxon>Bombyx</taxon>
    </lineage>
</organism>
<sequence>MQENNNFETIITTWRRLSGEQVETASVSMSGDSEPYKKREQEVGLLLPERSKGPAPVTSSTSVAVADAALDTKDLENIDENQEFIKSDKDAKDGRGDANEKYSENSDDYLENKELHNKSPEAKYEKESGDKVDSVYLRPSQQKTLSPPIEEEEDCGIKCLYYTLQCCDCVLM</sequence>
<proteinExistence type="predicted"/>
<reference evidence="2" key="2">
    <citation type="submission" date="2022-06" db="UniProtKB">
        <authorList>
            <consortium name="EnsemblMetazoa"/>
        </authorList>
    </citation>
    <scope>IDENTIFICATION</scope>
    <source>
        <strain evidence="2">p50T (Dazao)</strain>
    </source>
</reference>
<dbReference type="EnsemblMetazoa" id="XM_004934250.4">
    <property type="protein sequence ID" value="XP_004934307.3"/>
    <property type="gene ID" value="LOC101742576"/>
</dbReference>
<evidence type="ECO:0000256" key="1">
    <source>
        <dbReference type="SAM" id="MobiDB-lite"/>
    </source>
</evidence>
<reference evidence="3" key="1">
    <citation type="journal article" date="2008" name="Insect Biochem. Mol. Biol.">
        <title>The genome of a lepidopteran model insect, the silkworm Bombyx mori.</title>
        <authorList>
            <consortium name="International Silkworm Genome Consortium"/>
        </authorList>
    </citation>
    <scope>NUCLEOTIDE SEQUENCE [LARGE SCALE GENOMIC DNA]</scope>
    <source>
        <strain evidence="3">p50T</strain>
    </source>
</reference>
<dbReference type="KEGG" id="bmor:101742576"/>
<feature type="region of interest" description="Disordered" evidence="1">
    <location>
        <begin position="19"/>
        <end position="41"/>
    </location>
</feature>
<dbReference type="GeneID" id="101742576"/>
<dbReference type="AlphaFoldDB" id="A0A8R1WLP5"/>
<evidence type="ECO:0000313" key="2">
    <source>
        <dbReference type="EnsemblMetazoa" id="XP_004934307.3"/>
    </source>
</evidence>
<feature type="region of interest" description="Disordered" evidence="1">
    <location>
        <begin position="79"/>
        <end position="149"/>
    </location>
</feature>
<dbReference type="Proteomes" id="UP000005204">
    <property type="component" value="Unassembled WGS sequence"/>
</dbReference>
<evidence type="ECO:0000313" key="3">
    <source>
        <dbReference type="Proteomes" id="UP000005204"/>
    </source>
</evidence>
<protein>
    <submittedName>
        <fullName evidence="2">Uncharacterized protein</fullName>
    </submittedName>
</protein>
<name>A0A8R1WLP5_BOMMO</name>
<accession>A0A8R1WLP5</accession>
<dbReference type="RefSeq" id="XP_004934307.3">
    <property type="nucleotide sequence ID" value="XM_004934250.5"/>
</dbReference>
<feature type="compositionally biased region" description="Polar residues" evidence="1">
    <location>
        <begin position="21"/>
        <end position="31"/>
    </location>
</feature>
<keyword evidence="3" id="KW-1185">Reference proteome</keyword>
<feature type="compositionally biased region" description="Basic and acidic residues" evidence="1">
    <location>
        <begin position="83"/>
        <end position="133"/>
    </location>
</feature>